<name>A0A6J7KM33_9ZZZZ</name>
<organism evidence="2">
    <name type="scientific">freshwater metagenome</name>
    <dbReference type="NCBI Taxonomy" id="449393"/>
    <lineage>
        <taxon>unclassified sequences</taxon>
        <taxon>metagenomes</taxon>
        <taxon>ecological metagenomes</taxon>
    </lineage>
</organism>
<dbReference type="EMBL" id="CAFBNC010000184">
    <property type="protein sequence ID" value="CAB4957398.1"/>
    <property type="molecule type" value="Genomic_DNA"/>
</dbReference>
<dbReference type="AlphaFoldDB" id="A0A6J7KM33"/>
<evidence type="ECO:0000256" key="1">
    <source>
        <dbReference type="SAM" id="MobiDB-lite"/>
    </source>
</evidence>
<feature type="region of interest" description="Disordered" evidence="1">
    <location>
        <begin position="166"/>
        <end position="187"/>
    </location>
</feature>
<evidence type="ECO:0000313" key="2">
    <source>
        <dbReference type="EMBL" id="CAB4957398.1"/>
    </source>
</evidence>
<sequence>MRFGVRIALVRGVIMASMASTSIWNVSGVTSTNTGTMPLRIIGAISVEKVTALVMISSPGSRSSTSIARYSAELPELHITPRRLANRSATRFSMAFTFLPMRSAVGPARNTSTTASISRSSWTEPAYSMRRSDVMRLMVSSFDAGLLHVTGDAGLGVRLRRERLPAPKASGVSPPEGEFAGQNSLVD</sequence>
<protein>
    <submittedName>
        <fullName evidence="2">Unannotated protein</fullName>
    </submittedName>
</protein>
<reference evidence="2" key="1">
    <citation type="submission" date="2020-05" db="EMBL/GenBank/DDBJ databases">
        <authorList>
            <person name="Chiriac C."/>
            <person name="Salcher M."/>
            <person name="Ghai R."/>
            <person name="Kavagutti S V."/>
        </authorList>
    </citation>
    <scope>NUCLEOTIDE SEQUENCE</scope>
</reference>
<gene>
    <name evidence="2" type="ORF">UFOPK3733_02244</name>
</gene>
<proteinExistence type="predicted"/>
<accession>A0A6J7KM33</accession>